<keyword evidence="3" id="KW-1185">Reference proteome</keyword>
<dbReference type="InterPro" id="IPR036736">
    <property type="entry name" value="ACP-like_sf"/>
</dbReference>
<gene>
    <name evidence="2" type="ORF">ETD83_07610</name>
</gene>
<dbReference type="EMBL" id="VCKW01000027">
    <property type="protein sequence ID" value="TMR04910.1"/>
    <property type="molecule type" value="Genomic_DNA"/>
</dbReference>
<dbReference type="RefSeq" id="WP_138644351.1">
    <property type="nucleotide sequence ID" value="NZ_VCKW01000027.1"/>
</dbReference>
<sequence>MNQTEFKIDDLRRVLREAAGTPEEVDLEDDILDMEFEVLGYDSLALQETGSRVERVYGIELEDGAIVDARTPREFLSTVNMRLADLDAG</sequence>
<dbReference type="Pfam" id="PF00550">
    <property type="entry name" value="PP-binding"/>
    <property type="match status" value="1"/>
</dbReference>
<dbReference type="InterPro" id="IPR009081">
    <property type="entry name" value="PP-bd_ACP"/>
</dbReference>
<reference evidence="2 3" key="1">
    <citation type="submission" date="2019-05" db="EMBL/GenBank/DDBJ databases">
        <title>Draft genome sequence of Actinomadura sp. 14C53.</title>
        <authorList>
            <person name="Saricaoglu S."/>
            <person name="Isik K."/>
        </authorList>
    </citation>
    <scope>NUCLEOTIDE SEQUENCE [LARGE SCALE GENOMIC DNA]</scope>
    <source>
        <strain evidence="2 3">14C53</strain>
    </source>
</reference>
<dbReference type="Proteomes" id="UP000309174">
    <property type="component" value="Unassembled WGS sequence"/>
</dbReference>
<dbReference type="PROSITE" id="PS50075">
    <property type="entry name" value="CARRIER"/>
    <property type="match status" value="1"/>
</dbReference>
<protein>
    <submittedName>
        <fullName evidence="2">Acyl carrier protein</fullName>
    </submittedName>
</protein>
<dbReference type="SUPFAM" id="SSF47336">
    <property type="entry name" value="ACP-like"/>
    <property type="match status" value="1"/>
</dbReference>
<evidence type="ECO:0000313" key="2">
    <source>
        <dbReference type="EMBL" id="TMR04910.1"/>
    </source>
</evidence>
<feature type="domain" description="Carrier" evidence="1">
    <location>
        <begin position="2"/>
        <end position="83"/>
    </location>
</feature>
<organism evidence="2 3">
    <name type="scientific">Actinomadura soli</name>
    <dbReference type="NCBI Taxonomy" id="2508997"/>
    <lineage>
        <taxon>Bacteria</taxon>
        <taxon>Bacillati</taxon>
        <taxon>Actinomycetota</taxon>
        <taxon>Actinomycetes</taxon>
        <taxon>Streptosporangiales</taxon>
        <taxon>Thermomonosporaceae</taxon>
        <taxon>Actinomadura</taxon>
    </lineage>
</organism>
<evidence type="ECO:0000259" key="1">
    <source>
        <dbReference type="PROSITE" id="PS50075"/>
    </source>
</evidence>
<proteinExistence type="predicted"/>
<name>A0A5C4JIW7_9ACTN</name>
<dbReference type="OrthoDB" id="3537906at2"/>
<dbReference type="AlphaFoldDB" id="A0A5C4JIW7"/>
<evidence type="ECO:0000313" key="3">
    <source>
        <dbReference type="Proteomes" id="UP000309174"/>
    </source>
</evidence>
<accession>A0A5C4JIW7</accession>
<dbReference type="Gene3D" id="1.10.1200.10">
    <property type="entry name" value="ACP-like"/>
    <property type="match status" value="1"/>
</dbReference>
<comment type="caution">
    <text evidence="2">The sequence shown here is derived from an EMBL/GenBank/DDBJ whole genome shotgun (WGS) entry which is preliminary data.</text>
</comment>